<evidence type="ECO:0000259" key="4">
    <source>
        <dbReference type="Pfam" id="PF25876"/>
    </source>
</evidence>
<feature type="compositionally biased region" description="Polar residues" evidence="3">
    <location>
        <begin position="401"/>
        <end position="410"/>
    </location>
</feature>
<dbReference type="InterPro" id="IPR006143">
    <property type="entry name" value="RND_pump_MFP"/>
</dbReference>
<dbReference type="SUPFAM" id="SSF111369">
    <property type="entry name" value="HlyD-like secretion proteins"/>
    <property type="match status" value="1"/>
</dbReference>
<reference evidence="8 9" key="1">
    <citation type="submission" date="2018-03" db="EMBL/GenBank/DDBJ databases">
        <title>Genome sequencing of Phreatobacter sp.</title>
        <authorList>
            <person name="Kim S.-J."/>
            <person name="Heo J."/>
            <person name="Kwon S.-W."/>
        </authorList>
    </citation>
    <scope>NUCLEOTIDE SEQUENCE [LARGE SCALE GENOMIC DNA]</scope>
    <source>
        <strain evidence="8 9">S-12</strain>
    </source>
</reference>
<dbReference type="AlphaFoldDB" id="A0A2S0N7P9"/>
<feature type="domain" description="Multidrug resistance protein MdtA-like C-terminal permuted SH3" evidence="7">
    <location>
        <begin position="317"/>
        <end position="376"/>
    </location>
</feature>
<feature type="region of interest" description="Disordered" evidence="3">
    <location>
        <begin position="386"/>
        <end position="410"/>
    </location>
</feature>
<feature type="domain" description="Multidrug resistance protein MdtA-like alpha-helical hairpin" evidence="4">
    <location>
        <begin position="116"/>
        <end position="183"/>
    </location>
</feature>
<dbReference type="GO" id="GO:0022857">
    <property type="term" value="F:transmembrane transporter activity"/>
    <property type="evidence" value="ECO:0007669"/>
    <property type="project" value="InterPro"/>
</dbReference>
<sequence>MSQGTIRRALFGGGFAATLAIAGGTVFWPGLGDKAQSTTGPAAMPPPAVSVATVEQHQIINWAEFSGRLEAVERVEVRARVAGVIEAIHFREGNVVAQGDLLVSLDAEPYKAEFERAYAQVQAAEARLALATTEHERGQRLIATQSMSQRDLDTRLNGMKEAQANLRAAQAALQTARLNLDYTQIRAPIGGRIGRMEVTPGNLVGQGAGAALLTTIVSVSPIYAGFDADEGSMLRALATLPEANADDRALDRIPVLMATASGGDYGRQGRLRFVDNRIDGASGTVRVRAIFENADGALMPGQFVRLRMGQARAAPALAISERAVGTDQNKKFVLVVDAENKAVYREVTLGAVHEGLRIVTGGLAPGERIIVNGLQRVRPGGTVAPEQVPMAGHLTPRPVAANTSAGSAQR</sequence>
<dbReference type="InterPro" id="IPR058624">
    <property type="entry name" value="MdtA-like_HH"/>
</dbReference>
<dbReference type="Gene3D" id="2.40.50.100">
    <property type="match status" value="1"/>
</dbReference>
<comment type="similarity">
    <text evidence="2">Belongs to the membrane fusion protein (MFP) (TC 8.A.1) family.</text>
</comment>
<feature type="domain" description="Multidrug resistance protein MdtA-like barrel-sandwich hybrid" evidence="5">
    <location>
        <begin position="74"/>
        <end position="215"/>
    </location>
</feature>
<proteinExistence type="inferred from homology"/>
<dbReference type="OrthoDB" id="9816569at2"/>
<feature type="domain" description="Multidrug resistance protein MdtA-like beta-barrel" evidence="6">
    <location>
        <begin position="252"/>
        <end position="309"/>
    </location>
</feature>
<evidence type="ECO:0000256" key="3">
    <source>
        <dbReference type="SAM" id="MobiDB-lite"/>
    </source>
</evidence>
<evidence type="ECO:0000313" key="8">
    <source>
        <dbReference type="EMBL" id="AVO44178.1"/>
    </source>
</evidence>
<accession>A0A2S0N7P9</accession>
<dbReference type="Pfam" id="PF25967">
    <property type="entry name" value="RND-MFP_C"/>
    <property type="match status" value="1"/>
</dbReference>
<dbReference type="KEGG" id="phr:C6569_03355"/>
<dbReference type="Pfam" id="PF25944">
    <property type="entry name" value="Beta-barrel_RND"/>
    <property type="match status" value="1"/>
</dbReference>
<gene>
    <name evidence="8" type="ORF">C6569_03355</name>
</gene>
<dbReference type="Pfam" id="PF25876">
    <property type="entry name" value="HH_MFP_RND"/>
    <property type="match status" value="1"/>
</dbReference>
<dbReference type="NCBIfam" id="TIGR01730">
    <property type="entry name" value="RND_mfp"/>
    <property type="match status" value="1"/>
</dbReference>
<dbReference type="Gene3D" id="1.10.287.470">
    <property type="entry name" value="Helix hairpin bin"/>
    <property type="match status" value="1"/>
</dbReference>
<protein>
    <submittedName>
        <fullName evidence="8">Efflux transporter periplasmic adaptor subunit</fullName>
    </submittedName>
</protein>
<dbReference type="InterPro" id="IPR058627">
    <property type="entry name" value="MdtA-like_C"/>
</dbReference>
<dbReference type="GO" id="GO:0030313">
    <property type="term" value="C:cell envelope"/>
    <property type="evidence" value="ECO:0007669"/>
    <property type="project" value="UniProtKB-SubCell"/>
</dbReference>
<dbReference type="PANTHER" id="PTHR30158">
    <property type="entry name" value="ACRA/E-RELATED COMPONENT OF DRUG EFFLUX TRANSPORTER"/>
    <property type="match status" value="1"/>
</dbReference>
<dbReference type="EMBL" id="CP027668">
    <property type="protein sequence ID" value="AVO44178.1"/>
    <property type="molecule type" value="Genomic_DNA"/>
</dbReference>
<dbReference type="InterPro" id="IPR058625">
    <property type="entry name" value="MdtA-like_BSH"/>
</dbReference>
<evidence type="ECO:0000259" key="6">
    <source>
        <dbReference type="Pfam" id="PF25944"/>
    </source>
</evidence>
<evidence type="ECO:0000259" key="5">
    <source>
        <dbReference type="Pfam" id="PF25917"/>
    </source>
</evidence>
<keyword evidence="9" id="KW-1185">Reference proteome</keyword>
<organism evidence="8 9">
    <name type="scientific">Phreatobacter cathodiphilus</name>
    <dbReference type="NCBI Taxonomy" id="1868589"/>
    <lineage>
        <taxon>Bacteria</taxon>
        <taxon>Pseudomonadati</taxon>
        <taxon>Pseudomonadota</taxon>
        <taxon>Alphaproteobacteria</taxon>
        <taxon>Hyphomicrobiales</taxon>
        <taxon>Phreatobacteraceae</taxon>
        <taxon>Phreatobacter</taxon>
    </lineage>
</organism>
<evidence type="ECO:0000259" key="7">
    <source>
        <dbReference type="Pfam" id="PF25967"/>
    </source>
</evidence>
<dbReference type="RefSeq" id="WP_106747508.1">
    <property type="nucleotide sequence ID" value="NZ_CP027668.1"/>
</dbReference>
<dbReference type="PANTHER" id="PTHR30158:SF10">
    <property type="entry name" value="CATION EFFLUX PUMP"/>
    <property type="match status" value="1"/>
</dbReference>
<comment type="subcellular location">
    <subcellularLocation>
        <location evidence="1">Cell envelope</location>
    </subcellularLocation>
</comment>
<dbReference type="Proteomes" id="UP000237889">
    <property type="component" value="Chromosome"/>
</dbReference>
<name>A0A2S0N7P9_9HYPH</name>
<dbReference type="InterPro" id="IPR058626">
    <property type="entry name" value="MdtA-like_b-barrel"/>
</dbReference>
<evidence type="ECO:0000256" key="1">
    <source>
        <dbReference type="ARBA" id="ARBA00004196"/>
    </source>
</evidence>
<evidence type="ECO:0000256" key="2">
    <source>
        <dbReference type="ARBA" id="ARBA00009477"/>
    </source>
</evidence>
<dbReference type="GO" id="GO:0046677">
    <property type="term" value="P:response to antibiotic"/>
    <property type="evidence" value="ECO:0007669"/>
    <property type="project" value="TreeGrafter"/>
</dbReference>
<dbReference type="FunFam" id="2.40.420.20:FF:000001">
    <property type="entry name" value="Efflux RND transporter periplasmic adaptor subunit"/>
    <property type="match status" value="1"/>
</dbReference>
<dbReference type="Gene3D" id="2.40.420.20">
    <property type="match status" value="1"/>
</dbReference>
<dbReference type="Pfam" id="PF25917">
    <property type="entry name" value="BSH_RND"/>
    <property type="match status" value="1"/>
</dbReference>
<dbReference type="Gene3D" id="2.40.30.170">
    <property type="match status" value="1"/>
</dbReference>
<evidence type="ECO:0000313" key="9">
    <source>
        <dbReference type="Proteomes" id="UP000237889"/>
    </source>
</evidence>
<dbReference type="GO" id="GO:0005886">
    <property type="term" value="C:plasma membrane"/>
    <property type="evidence" value="ECO:0007669"/>
    <property type="project" value="TreeGrafter"/>
</dbReference>